<dbReference type="KEGG" id="cic:CICLE_v10013667mg"/>
<dbReference type="Gramene" id="ESR44198">
    <property type="protein sequence ID" value="ESR44198"/>
    <property type="gene ID" value="CICLE_v10013667mg"/>
</dbReference>
<accession>V4S9M1</accession>
<dbReference type="InParanoid" id="V4S9M1"/>
<organism evidence="2 3">
    <name type="scientific">Citrus clementina</name>
    <name type="common">Clementine</name>
    <name type="synonym">Citrus deliciosa x Citrus sinensis</name>
    <dbReference type="NCBI Taxonomy" id="85681"/>
    <lineage>
        <taxon>Eukaryota</taxon>
        <taxon>Viridiplantae</taxon>
        <taxon>Streptophyta</taxon>
        <taxon>Embryophyta</taxon>
        <taxon>Tracheophyta</taxon>
        <taxon>Spermatophyta</taxon>
        <taxon>Magnoliopsida</taxon>
        <taxon>eudicotyledons</taxon>
        <taxon>Gunneridae</taxon>
        <taxon>Pentapetalae</taxon>
        <taxon>rosids</taxon>
        <taxon>malvids</taxon>
        <taxon>Sapindales</taxon>
        <taxon>Rutaceae</taxon>
        <taxon>Aurantioideae</taxon>
        <taxon>Citrus</taxon>
    </lineage>
</organism>
<dbReference type="EMBL" id="KI536861">
    <property type="protein sequence ID" value="ESR44198.1"/>
    <property type="molecule type" value="Genomic_DNA"/>
</dbReference>
<dbReference type="PANTHER" id="PTHR31901">
    <property type="entry name" value="GH3 DOMAIN-CONTAINING PROTEIN"/>
    <property type="match status" value="1"/>
</dbReference>
<dbReference type="GO" id="GO:0005737">
    <property type="term" value="C:cytoplasm"/>
    <property type="evidence" value="ECO:0007669"/>
    <property type="project" value="TreeGrafter"/>
</dbReference>
<evidence type="ECO:0000313" key="2">
    <source>
        <dbReference type="EMBL" id="ESR44198.1"/>
    </source>
</evidence>
<dbReference type="Pfam" id="PF23572">
    <property type="entry name" value="GH3_C"/>
    <property type="match status" value="1"/>
</dbReference>
<keyword evidence="3" id="KW-1185">Reference proteome</keyword>
<protein>
    <recommendedName>
        <fullName evidence="1">GH3 C-terminal domain-containing protein</fullName>
    </recommendedName>
</protein>
<name>V4S9M1_CITCL</name>
<sequence length="388" mass="43873">MAFDSTHSFPLTPPAFENDTKCLQFIKEMTRNVAAVQEKVLAKILTKNAEVEAQPQTELKPEIHCIDNGDCSPILCARPISEFFISSGTSAWEPKLVPTTEESRDSVRFLPNEAFLCIDSFQSMYTQMLCGLLECQQVLALGAIFASGLMLELFRFLQHHWQVLVNDIETDTLNQKITERSIRDCMAKILKPGPELAEFIKTDLCGGLPFASVMYGSPESWFGLNLNPMCKPSEVSYFEILPQEPDSDSQPPKLVELDDFHFVGRKNVLISIQFNKTDEAELQSALYADRKTTPGHHVIYWELLVKKTAISPNNQVLNQCCLAFEESLGSVYRRARAASTNLYNVPRSVDFAPIPQLLDSRMILAHFSPALQHWSSERRWSFLYLPIA</sequence>
<reference evidence="2 3" key="1">
    <citation type="submission" date="2013-10" db="EMBL/GenBank/DDBJ databases">
        <authorList>
            <consortium name="International Citrus Genome Consortium"/>
            <person name="Jenkins J."/>
            <person name="Schmutz J."/>
            <person name="Prochnik S."/>
            <person name="Rokhsar D."/>
            <person name="Gmitter F."/>
            <person name="Ollitrault P."/>
            <person name="Machado M."/>
            <person name="Talon M."/>
            <person name="Wincker P."/>
            <person name="Jaillon O."/>
            <person name="Morgante M."/>
        </authorList>
    </citation>
    <scope>NUCLEOTIDE SEQUENCE</scope>
    <source>
        <strain evidence="3">cv. Clemenules</strain>
    </source>
</reference>
<evidence type="ECO:0000313" key="3">
    <source>
        <dbReference type="Proteomes" id="UP000030687"/>
    </source>
</evidence>
<dbReference type="STRING" id="85681.V4S9M1"/>
<proteinExistence type="predicted"/>
<dbReference type="Pfam" id="PF03321">
    <property type="entry name" value="GH3"/>
    <property type="match status" value="2"/>
</dbReference>
<evidence type="ECO:0000259" key="1">
    <source>
        <dbReference type="Pfam" id="PF23572"/>
    </source>
</evidence>
<dbReference type="InterPro" id="IPR055378">
    <property type="entry name" value="GH3_C"/>
</dbReference>
<dbReference type="AlphaFoldDB" id="V4S9M1"/>
<dbReference type="InterPro" id="IPR004993">
    <property type="entry name" value="GH3"/>
</dbReference>
<dbReference type="Proteomes" id="UP000030687">
    <property type="component" value="Unassembled WGS sequence"/>
</dbReference>
<dbReference type="eggNOG" id="ENOG502QR80">
    <property type="taxonomic scope" value="Eukaryota"/>
</dbReference>
<feature type="domain" description="GH3 C-terminal" evidence="1">
    <location>
        <begin position="286"/>
        <end position="339"/>
    </location>
</feature>
<dbReference type="PANTHER" id="PTHR31901:SF96">
    <property type="entry name" value="INDOLE-3-ACETIC ACID-AMIDO SYNTHETASE GH3.1-RELATED"/>
    <property type="match status" value="1"/>
</dbReference>
<gene>
    <name evidence="2" type="ORF">CICLE_v10013667mg</name>
</gene>
<dbReference type="GO" id="GO:0016881">
    <property type="term" value="F:acid-amino acid ligase activity"/>
    <property type="evidence" value="ECO:0007669"/>
    <property type="project" value="TreeGrafter"/>
</dbReference>